<keyword evidence="3" id="KW-1185">Reference proteome</keyword>
<dbReference type="SUPFAM" id="SSF56801">
    <property type="entry name" value="Acetyl-CoA synthetase-like"/>
    <property type="match status" value="1"/>
</dbReference>
<evidence type="ECO:0000313" key="2">
    <source>
        <dbReference type="EMBL" id="PQJ16455.1"/>
    </source>
</evidence>
<dbReference type="AlphaFoldDB" id="A0A2S7TAB2"/>
<dbReference type="GO" id="GO:0016740">
    <property type="term" value="F:transferase activity"/>
    <property type="evidence" value="ECO:0007669"/>
    <property type="project" value="UniProtKB-KW"/>
</dbReference>
<dbReference type="Gene3D" id="3.40.50.12780">
    <property type="entry name" value="N-terminal domain of ligase-like"/>
    <property type="match status" value="1"/>
</dbReference>
<dbReference type="Proteomes" id="UP000239366">
    <property type="component" value="Unassembled WGS sequence"/>
</dbReference>
<dbReference type="Pfam" id="PF04443">
    <property type="entry name" value="LuxE"/>
    <property type="match status" value="1"/>
</dbReference>
<proteinExistence type="predicted"/>
<keyword evidence="2" id="KW-0808">Transferase</keyword>
<dbReference type="EMBL" id="MQVX01000001">
    <property type="protein sequence ID" value="PQJ16455.1"/>
    <property type="molecule type" value="Genomic_DNA"/>
</dbReference>
<gene>
    <name evidence="2" type="ORF">BST99_12670</name>
</gene>
<dbReference type="RefSeq" id="WP_105002129.1">
    <property type="nucleotide sequence ID" value="NZ_MQVX01000001.1"/>
</dbReference>
<evidence type="ECO:0000259" key="1">
    <source>
        <dbReference type="Pfam" id="PF04443"/>
    </source>
</evidence>
<organism evidence="2 3">
    <name type="scientific">Aureicoccus marinus</name>
    <dbReference type="NCBI Taxonomy" id="754435"/>
    <lineage>
        <taxon>Bacteria</taxon>
        <taxon>Pseudomonadati</taxon>
        <taxon>Bacteroidota</taxon>
        <taxon>Flavobacteriia</taxon>
        <taxon>Flavobacteriales</taxon>
        <taxon>Flavobacteriaceae</taxon>
        <taxon>Aureicoccus</taxon>
    </lineage>
</organism>
<dbReference type="InterPro" id="IPR042099">
    <property type="entry name" value="ANL_N_sf"/>
</dbReference>
<dbReference type="GO" id="GO:0008218">
    <property type="term" value="P:bioluminescence"/>
    <property type="evidence" value="ECO:0007669"/>
    <property type="project" value="InterPro"/>
</dbReference>
<sequence>MEALSPSQVFGIRTEADFWSAVRRTVAFQYHNNPVYREYCVHLGFDPNLAFDLNDIPFLPIDFFKSREVSSHPGPYELEFRSSGTTAQQRSIHRVAQAPYYQQSFIKAFELFYGDPKEHCILALLPNYLEQQHSSLVYMVDQLLDLSQNPLGGFFLSDYKELLNRIEQAQTSETLVLLLGVSYALLDLAEQYHPDLSGVTVMETGGMKGRRKEMIRKELHGELQEAFNLEAIHSEYGMTELLSQSYSLGNGLFNSPPWKKILIRDAEDPLSLATEGKSGGINVIDLANQHSCSFIATQDLGRWHTNGFEVLGRFDHAEIRGCNLMVAD</sequence>
<dbReference type="GO" id="GO:0047474">
    <property type="term" value="F:long-chain fatty acid--protein ligase activity"/>
    <property type="evidence" value="ECO:0007669"/>
    <property type="project" value="InterPro"/>
</dbReference>
<name>A0A2S7TAB2_9FLAO</name>
<feature type="domain" description="Acyl-protein synthetase LuxE" evidence="1">
    <location>
        <begin position="27"/>
        <end position="326"/>
    </location>
</feature>
<protein>
    <submittedName>
        <fullName evidence="2">Acyl transferase</fullName>
    </submittedName>
</protein>
<reference evidence="3" key="1">
    <citation type="submission" date="2016-11" db="EMBL/GenBank/DDBJ databases">
        <title>Trade-off between light-utilization and light-protection in marine flavobacteria.</title>
        <authorList>
            <person name="Kumagai Y."/>
            <person name="Yoshizawa S."/>
            <person name="Kogure K."/>
        </authorList>
    </citation>
    <scope>NUCLEOTIDE SEQUENCE [LARGE SCALE GENOMIC DNA]</scope>
    <source>
        <strain evidence="3">SG-18</strain>
    </source>
</reference>
<evidence type="ECO:0000313" key="3">
    <source>
        <dbReference type="Proteomes" id="UP000239366"/>
    </source>
</evidence>
<dbReference type="InterPro" id="IPR007534">
    <property type="entry name" value="LuxE"/>
</dbReference>
<accession>A0A2S7TAB2</accession>
<dbReference type="OrthoDB" id="182577at2"/>
<comment type="caution">
    <text evidence="2">The sequence shown here is derived from an EMBL/GenBank/DDBJ whole genome shotgun (WGS) entry which is preliminary data.</text>
</comment>